<dbReference type="EMBL" id="JBHUKS010000006">
    <property type="protein sequence ID" value="MFD2467907.1"/>
    <property type="molecule type" value="Genomic_DNA"/>
</dbReference>
<evidence type="ECO:0000256" key="1">
    <source>
        <dbReference type="ARBA" id="ARBA00004651"/>
    </source>
</evidence>
<evidence type="ECO:0000256" key="2">
    <source>
        <dbReference type="ARBA" id="ARBA00022448"/>
    </source>
</evidence>
<keyword evidence="10" id="KW-1185">Reference proteome</keyword>
<feature type="transmembrane region" description="Helical" evidence="7">
    <location>
        <begin position="309"/>
        <end position="327"/>
    </location>
</feature>
<keyword evidence="4 7" id="KW-0812">Transmembrane</keyword>
<dbReference type="Gene3D" id="1.20.1250.20">
    <property type="entry name" value="MFS general substrate transporter like domains"/>
    <property type="match status" value="1"/>
</dbReference>
<reference evidence="10" key="1">
    <citation type="journal article" date="2019" name="Int. J. Syst. Evol. Microbiol.">
        <title>The Global Catalogue of Microorganisms (GCM) 10K type strain sequencing project: providing services to taxonomists for standard genome sequencing and annotation.</title>
        <authorList>
            <consortium name="The Broad Institute Genomics Platform"/>
            <consortium name="The Broad Institute Genome Sequencing Center for Infectious Disease"/>
            <person name="Wu L."/>
            <person name="Ma J."/>
        </authorList>
    </citation>
    <scope>NUCLEOTIDE SEQUENCE [LARGE SCALE GENOMIC DNA]</scope>
    <source>
        <strain evidence="10">CGMCC 4.7641</strain>
    </source>
</reference>
<feature type="transmembrane region" description="Helical" evidence="7">
    <location>
        <begin position="279"/>
        <end position="297"/>
    </location>
</feature>
<name>A0ABW5H3T2_9PSEU</name>
<keyword evidence="6 7" id="KW-0472">Membrane</keyword>
<evidence type="ECO:0000256" key="5">
    <source>
        <dbReference type="ARBA" id="ARBA00022989"/>
    </source>
</evidence>
<dbReference type="Pfam" id="PF07690">
    <property type="entry name" value="MFS_1"/>
    <property type="match status" value="1"/>
</dbReference>
<evidence type="ECO:0000256" key="4">
    <source>
        <dbReference type="ARBA" id="ARBA00022692"/>
    </source>
</evidence>
<feature type="transmembrane region" description="Helical" evidence="7">
    <location>
        <begin position="90"/>
        <end position="108"/>
    </location>
</feature>
<feature type="transmembrane region" description="Helical" evidence="7">
    <location>
        <begin position="186"/>
        <end position="208"/>
    </location>
</feature>
<dbReference type="PANTHER" id="PTHR43045:SF1">
    <property type="entry name" value="SHIKIMATE TRANSPORTER"/>
    <property type="match status" value="1"/>
</dbReference>
<evidence type="ECO:0000313" key="9">
    <source>
        <dbReference type="EMBL" id="MFD2467907.1"/>
    </source>
</evidence>
<feature type="transmembrane region" description="Helical" evidence="7">
    <location>
        <begin position="371"/>
        <end position="392"/>
    </location>
</feature>
<feature type="transmembrane region" description="Helical" evidence="7">
    <location>
        <begin position="398"/>
        <end position="419"/>
    </location>
</feature>
<keyword evidence="3" id="KW-1003">Cell membrane</keyword>
<dbReference type="PANTHER" id="PTHR43045">
    <property type="entry name" value="SHIKIMATE TRANSPORTER"/>
    <property type="match status" value="1"/>
</dbReference>
<dbReference type="CDD" id="cd17369">
    <property type="entry name" value="MFS_ShiA_like"/>
    <property type="match status" value="1"/>
</dbReference>
<dbReference type="PROSITE" id="PS50850">
    <property type="entry name" value="MFS"/>
    <property type="match status" value="1"/>
</dbReference>
<protein>
    <submittedName>
        <fullName evidence="9">MFS transporter</fullName>
    </submittedName>
</protein>
<feature type="transmembrane region" description="Helical" evidence="7">
    <location>
        <begin position="333"/>
        <end position="359"/>
    </location>
</feature>
<proteinExistence type="predicted"/>
<dbReference type="InterPro" id="IPR011701">
    <property type="entry name" value="MFS"/>
</dbReference>
<dbReference type="RefSeq" id="WP_378303055.1">
    <property type="nucleotide sequence ID" value="NZ_JBHUKS010000006.1"/>
</dbReference>
<sequence length="460" mass="48766">MPHTASETRTKTSARRAAIAAFLGSTLEYYDFYLYAVAAALIFDRLFFPSGNAAVGLALSFATFGVAYVARPVGGIVMSHFGDRIGRRRVLMITLAIMGTSSFAVGLLPTYGSVGILAPILLVTARLAQGFSAGAELAGATTLTLEHAPARHRSFFTSWASTGCSAGLLLATLVFIPVAALPDAQMLAWGWRIPFLSSVVVFAIAYWVRTRLDEPPEFEKQQENDTVARVPGVEVLRTQPTAVLRVVLMTLMASSQTIFSFFSLSYASETAGVGKSSMLVVNAVTLGLSLAVLPLAASLSDRIGRKPTLLIGAVGSLLSLFLFFWFISTGSIVLISLGAFLFMSVLYSFWSAVYPVYFAELFATPVRYSGMAIGQQIGLVLVGFAPVIGALLQRPGPYGWLPVAGFTGVCIAIAAIAVWTGPETYNVPVDRLGRATLLADAAEAPSAGSDARTRSAASPE</sequence>
<evidence type="ECO:0000256" key="6">
    <source>
        <dbReference type="ARBA" id="ARBA00023136"/>
    </source>
</evidence>
<feature type="transmembrane region" description="Helical" evidence="7">
    <location>
        <begin position="49"/>
        <end position="70"/>
    </location>
</feature>
<organism evidence="9 10">
    <name type="scientific">Amycolatopsis silviterrae</name>
    <dbReference type="NCBI Taxonomy" id="1656914"/>
    <lineage>
        <taxon>Bacteria</taxon>
        <taxon>Bacillati</taxon>
        <taxon>Actinomycetota</taxon>
        <taxon>Actinomycetes</taxon>
        <taxon>Pseudonocardiales</taxon>
        <taxon>Pseudonocardiaceae</taxon>
        <taxon>Amycolatopsis</taxon>
    </lineage>
</organism>
<comment type="caution">
    <text evidence="9">The sequence shown here is derived from an EMBL/GenBank/DDBJ whole genome shotgun (WGS) entry which is preliminary data.</text>
</comment>
<gene>
    <name evidence="9" type="ORF">ACFSVL_10905</name>
</gene>
<evidence type="ECO:0000313" key="10">
    <source>
        <dbReference type="Proteomes" id="UP001597483"/>
    </source>
</evidence>
<accession>A0ABW5H3T2</accession>
<dbReference type="SUPFAM" id="SSF103473">
    <property type="entry name" value="MFS general substrate transporter"/>
    <property type="match status" value="1"/>
</dbReference>
<dbReference type="InterPro" id="IPR036259">
    <property type="entry name" value="MFS_trans_sf"/>
</dbReference>
<keyword evidence="2" id="KW-0813">Transport</keyword>
<feature type="transmembrane region" description="Helical" evidence="7">
    <location>
        <begin position="21"/>
        <end position="43"/>
    </location>
</feature>
<evidence type="ECO:0000256" key="7">
    <source>
        <dbReference type="SAM" id="Phobius"/>
    </source>
</evidence>
<feature type="domain" description="Major facilitator superfamily (MFS) profile" evidence="8">
    <location>
        <begin position="17"/>
        <end position="425"/>
    </location>
</feature>
<dbReference type="InterPro" id="IPR020846">
    <property type="entry name" value="MFS_dom"/>
</dbReference>
<feature type="transmembrane region" description="Helical" evidence="7">
    <location>
        <begin position="156"/>
        <end position="180"/>
    </location>
</feature>
<keyword evidence="5 7" id="KW-1133">Transmembrane helix</keyword>
<feature type="transmembrane region" description="Helical" evidence="7">
    <location>
        <begin position="246"/>
        <end position="267"/>
    </location>
</feature>
<evidence type="ECO:0000256" key="3">
    <source>
        <dbReference type="ARBA" id="ARBA00022475"/>
    </source>
</evidence>
<dbReference type="Proteomes" id="UP001597483">
    <property type="component" value="Unassembled WGS sequence"/>
</dbReference>
<evidence type="ECO:0000259" key="8">
    <source>
        <dbReference type="PROSITE" id="PS50850"/>
    </source>
</evidence>
<comment type="subcellular location">
    <subcellularLocation>
        <location evidence="1">Cell membrane</location>
        <topology evidence="1">Multi-pass membrane protein</topology>
    </subcellularLocation>
</comment>